<dbReference type="CDD" id="cd07724">
    <property type="entry name" value="POD-like_MBL-fold"/>
    <property type="match status" value="1"/>
</dbReference>
<reference evidence="3 4" key="1">
    <citation type="submission" date="2015-10" db="EMBL/GenBank/DDBJ databases">
        <title>Genome sequencing and analysis of members of genus Stenotrophomonas.</title>
        <authorList>
            <person name="Patil P.P."/>
            <person name="Midha S."/>
            <person name="Patil P.B."/>
        </authorList>
    </citation>
    <scope>NUCLEOTIDE SEQUENCE [LARGE SCALE GENOMIC DNA]</scope>
    <source>
        <strain evidence="3 4">JCM 9942</strain>
    </source>
</reference>
<dbReference type="GO" id="GO:0006749">
    <property type="term" value="P:glutathione metabolic process"/>
    <property type="evidence" value="ECO:0007669"/>
    <property type="project" value="InterPro"/>
</dbReference>
<name>A0A0R0ABW2_9GAMM</name>
<dbReference type="Pfam" id="PF00753">
    <property type="entry name" value="Lactamase_B"/>
    <property type="match status" value="1"/>
</dbReference>
<dbReference type="EMBL" id="LLXS01000044">
    <property type="protein sequence ID" value="KRG39610.1"/>
    <property type="molecule type" value="Genomic_DNA"/>
</dbReference>
<evidence type="ECO:0000313" key="4">
    <source>
        <dbReference type="Proteomes" id="UP000050836"/>
    </source>
</evidence>
<evidence type="ECO:0000256" key="1">
    <source>
        <dbReference type="ARBA" id="ARBA00022723"/>
    </source>
</evidence>
<accession>A0A0R0ABW2</accession>
<protein>
    <submittedName>
        <fullName evidence="3">MBL fold metallo-hydrolase</fullName>
    </submittedName>
</protein>
<dbReference type="InterPro" id="IPR036866">
    <property type="entry name" value="RibonucZ/Hydroxyglut_hydro"/>
</dbReference>
<dbReference type="PANTHER" id="PTHR43084">
    <property type="entry name" value="PERSULFIDE DIOXYGENASE ETHE1"/>
    <property type="match status" value="1"/>
</dbReference>
<dbReference type="SMART" id="SM00849">
    <property type="entry name" value="Lactamase_B"/>
    <property type="match status" value="1"/>
</dbReference>
<dbReference type="GO" id="GO:0050313">
    <property type="term" value="F:sulfur dioxygenase activity"/>
    <property type="evidence" value="ECO:0007669"/>
    <property type="project" value="InterPro"/>
</dbReference>
<keyword evidence="4" id="KW-1185">Reference proteome</keyword>
<feature type="domain" description="Metallo-beta-lactamase" evidence="2">
    <location>
        <begin position="15"/>
        <end position="205"/>
    </location>
</feature>
<dbReference type="InterPro" id="IPR044528">
    <property type="entry name" value="POD-like_MBL-fold"/>
</dbReference>
<evidence type="ECO:0000313" key="3">
    <source>
        <dbReference type="EMBL" id="KRG39610.1"/>
    </source>
</evidence>
<dbReference type="AlphaFoldDB" id="A0A0R0ABW2"/>
<keyword evidence="3" id="KW-0378">Hydrolase</keyword>
<dbReference type="GO" id="GO:0016787">
    <property type="term" value="F:hydrolase activity"/>
    <property type="evidence" value="ECO:0007669"/>
    <property type="project" value="UniProtKB-KW"/>
</dbReference>
<dbReference type="Gene3D" id="3.60.15.10">
    <property type="entry name" value="Ribonuclease Z/Hydroxyacylglutathione hydrolase-like"/>
    <property type="match status" value="1"/>
</dbReference>
<dbReference type="InterPro" id="IPR001279">
    <property type="entry name" value="Metallo-B-lactamas"/>
</dbReference>
<dbReference type="InterPro" id="IPR051682">
    <property type="entry name" value="Mito_Persulfide_Diox"/>
</dbReference>
<dbReference type="GO" id="GO:0070813">
    <property type="term" value="P:hydrogen sulfide metabolic process"/>
    <property type="evidence" value="ECO:0007669"/>
    <property type="project" value="TreeGrafter"/>
</dbReference>
<comment type="caution">
    <text evidence="3">The sequence shown here is derived from an EMBL/GenBank/DDBJ whole genome shotgun (WGS) entry which is preliminary data.</text>
</comment>
<dbReference type="Proteomes" id="UP000050836">
    <property type="component" value="Unassembled WGS sequence"/>
</dbReference>
<dbReference type="SUPFAM" id="SSF56281">
    <property type="entry name" value="Metallo-hydrolase/oxidoreductase"/>
    <property type="match status" value="1"/>
</dbReference>
<dbReference type="GO" id="GO:0046872">
    <property type="term" value="F:metal ion binding"/>
    <property type="evidence" value="ECO:0007669"/>
    <property type="project" value="UniProtKB-KW"/>
</dbReference>
<proteinExistence type="predicted"/>
<keyword evidence="1" id="KW-0479">Metal-binding</keyword>
<organism evidence="3 4">
    <name type="scientific">Stenotrophomonas pictorum JCM 9942</name>
    <dbReference type="NCBI Taxonomy" id="1236960"/>
    <lineage>
        <taxon>Bacteria</taxon>
        <taxon>Pseudomonadati</taxon>
        <taxon>Pseudomonadota</taxon>
        <taxon>Gammaproteobacteria</taxon>
        <taxon>Lysobacterales</taxon>
        <taxon>Lysobacteraceae</taxon>
        <taxon>Stenotrophomonas</taxon>
    </lineage>
</organism>
<dbReference type="PANTHER" id="PTHR43084:SF1">
    <property type="entry name" value="PERSULFIDE DIOXYGENASE ETHE1, MITOCHONDRIAL"/>
    <property type="match status" value="1"/>
</dbReference>
<evidence type="ECO:0000259" key="2">
    <source>
        <dbReference type="SMART" id="SM00849"/>
    </source>
</evidence>
<sequence length="291" mass="31758">MASPQVEPFFDKDSGTFTYVVHEGAGGAAAIIDPVLDYDPAGARIATRSAEAVLAFVRAQRLRVEWILETHAHADHLSAAGFLADELQAPVAIGRGIIQVQQRFKELFGLGEEFVADGRQFDRLFADGDRFSIGDLQARVIATPGHTDDSLTYVIGDAAFIGDTVFAPETGTARTDFPGGDAHRLYASIQTILALPANTRIFLCHDYPGDRRAPEPQTSAAHQLEHNVHLKDGVQEADFVRMRQQRDATLAPPRLILQALQVNIRGGRLPEPDANGIRYFRLPLNQLGAQA</sequence>
<gene>
    <name evidence="3" type="ORF">ARC78_14105</name>
</gene>